<dbReference type="PANTHER" id="PTHR38011:SF7">
    <property type="entry name" value="2,5-DIAMINO-6-RIBOSYLAMINO-4(3H)-PYRIMIDINONE 5'-PHOSPHATE REDUCTASE"/>
    <property type="match status" value="1"/>
</dbReference>
<dbReference type="Gene3D" id="3.40.430.10">
    <property type="entry name" value="Dihydrofolate Reductase, subunit A"/>
    <property type="match status" value="1"/>
</dbReference>
<proteinExistence type="predicted"/>
<feature type="domain" description="Bacterial bifunctional deaminase-reductase C-terminal" evidence="4">
    <location>
        <begin position="36"/>
        <end position="201"/>
    </location>
</feature>
<reference evidence="5 6" key="1">
    <citation type="journal article" date="2019" name="Int. J. Syst. Evol. Microbiol.">
        <title>The Global Catalogue of Microorganisms (GCM) 10K type strain sequencing project: providing services to taxonomists for standard genome sequencing and annotation.</title>
        <authorList>
            <consortium name="The Broad Institute Genomics Platform"/>
            <consortium name="The Broad Institute Genome Sequencing Center for Infectious Disease"/>
            <person name="Wu L."/>
            <person name="Ma J."/>
        </authorList>
    </citation>
    <scope>NUCLEOTIDE SEQUENCE [LARGE SCALE GENOMIC DNA]</scope>
    <source>
        <strain evidence="5 6">JCM 14902</strain>
    </source>
</reference>
<keyword evidence="3" id="KW-0560">Oxidoreductase</keyword>
<dbReference type="SUPFAM" id="SSF53597">
    <property type="entry name" value="Dihydrofolate reductase-like"/>
    <property type="match status" value="1"/>
</dbReference>
<dbReference type="InterPro" id="IPR050765">
    <property type="entry name" value="Riboflavin_Biosynth_HTPR"/>
</dbReference>
<evidence type="ECO:0000256" key="2">
    <source>
        <dbReference type="ARBA" id="ARBA00022857"/>
    </source>
</evidence>
<dbReference type="Proteomes" id="UP001500326">
    <property type="component" value="Unassembled WGS sequence"/>
</dbReference>
<dbReference type="EMBL" id="BAAAOH010000001">
    <property type="protein sequence ID" value="GAA1989038.1"/>
    <property type="molecule type" value="Genomic_DNA"/>
</dbReference>
<protein>
    <submittedName>
        <fullName evidence="5">Pyrimidine reductase family protein</fullName>
    </submittedName>
</protein>
<dbReference type="PANTHER" id="PTHR38011">
    <property type="entry name" value="DIHYDROFOLATE REDUCTASE FAMILY PROTEIN (AFU_ORTHOLOGUE AFUA_8G06820)"/>
    <property type="match status" value="1"/>
</dbReference>
<dbReference type="RefSeq" id="WP_344062651.1">
    <property type="nucleotide sequence ID" value="NZ_BAAAOH010000001.1"/>
</dbReference>
<evidence type="ECO:0000256" key="1">
    <source>
        <dbReference type="ARBA" id="ARBA00005104"/>
    </source>
</evidence>
<comment type="pathway">
    <text evidence="1">Cofactor biosynthesis; riboflavin biosynthesis.</text>
</comment>
<dbReference type="InterPro" id="IPR002734">
    <property type="entry name" value="RibDG_C"/>
</dbReference>
<comment type="caution">
    <text evidence="5">The sequence shown here is derived from an EMBL/GenBank/DDBJ whole genome shotgun (WGS) entry which is preliminary data.</text>
</comment>
<dbReference type="Pfam" id="PF01872">
    <property type="entry name" value="RibD_C"/>
    <property type="match status" value="1"/>
</dbReference>
<accession>A0ABN2SMD6</accession>
<name>A0ABN2SMD6_9MICO</name>
<sequence length="238" mass="25466">MIVTEVMPRSLAACEVLTAEGREWLRERYHRSDAEYVRLNMITTLTGAASGSDGTSETLTSRVDRRVLGVIRADADVVLVGAQSVRAEGYVVPRTARLAVVTSSGDLSGHRLSLGPDATPDRVLLVCPAEAAARLAERTSQYGVQIVPVPGGSHLEPRAIIEALAARGYTRIVCEGGPSLATQFADAGVIDEYCVTVAPVVEPADRPFLNPGIRPDTEVVGALVDEAGFSYLRLRVRR</sequence>
<evidence type="ECO:0000313" key="6">
    <source>
        <dbReference type="Proteomes" id="UP001500326"/>
    </source>
</evidence>
<gene>
    <name evidence="5" type="ORF">GCM10009777_25140</name>
</gene>
<keyword evidence="2" id="KW-0521">NADP</keyword>
<evidence type="ECO:0000313" key="5">
    <source>
        <dbReference type="EMBL" id="GAA1989038.1"/>
    </source>
</evidence>
<evidence type="ECO:0000259" key="4">
    <source>
        <dbReference type="Pfam" id="PF01872"/>
    </source>
</evidence>
<keyword evidence="6" id="KW-1185">Reference proteome</keyword>
<evidence type="ECO:0000256" key="3">
    <source>
        <dbReference type="ARBA" id="ARBA00023002"/>
    </source>
</evidence>
<organism evidence="5 6">
    <name type="scientific">Microbacterium pumilum</name>
    <dbReference type="NCBI Taxonomy" id="344165"/>
    <lineage>
        <taxon>Bacteria</taxon>
        <taxon>Bacillati</taxon>
        <taxon>Actinomycetota</taxon>
        <taxon>Actinomycetes</taxon>
        <taxon>Micrococcales</taxon>
        <taxon>Microbacteriaceae</taxon>
        <taxon>Microbacterium</taxon>
    </lineage>
</organism>
<dbReference type="InterPro" id="IPR024072">
    <property type="entry name" value="DHFR-like_dom_sf"/>
</dbReference>